<reference evidence="1" key="1">
    <citation type="submission" date="2022-05" db="EMBL/GenBank/DDBJ databases">
        <title>The Musa troglodytarum L. genome provides insights into the mechanism of non-climacteric behaviour and enrichment of carotenoids.</title>
        <authorList>
            <person name="Wang J."/>
        </authorList>
    </citation>
    <scope>NUCLEOTIDE SEQUENCE</scope>
    <source>
        <tissue evidence="1">Leaf</tissue>
    </source>
</reference>
<proteinExistence type="predicted"/>
<dbReference type="Proteomes" id="UP001055439">
    <property type="component" value="Chromosome 3"/>
</dbReference>
<accession>A0A9E7FBU8</accession>
<sequence length="58" mass="6294">MLLDIMRPLKAPHLTSFLIHECLLDEGPVSLPFILALSLARPRPWAGTPGGCLRLGTS</sequence>
<dbReference type="AlphaFoldDB" id="A0A9E7FBU8"/>
<organism evidence="1 2">
    <name type="scientific">Musa troglodytarum</name>
    <name type="common">fe'i banana</name>
    <dbReference type="NCBI Taxonomy" id="320322"/>
    <lineage>
        <taxon>Eukaryota</taxon>
        <taxon>Viridiplantae</taxon>
        <taxon>Streptophyta</taxon>
        <taxon>Embryophyta</taxon>
        <taxon>Tracheophyta</taxon>
        <taxon>Spermatophyta</taxon>
        <taxon>Magnoliopsida</taxon>
        <taxon>Liliopsida</taxon>
        <taxon>Zingiberales</taxon>
        <taxon>Musaceae</taxon>
        <taxon>Musa</taxon>
    </lineage>
</organism>
<evidence type="ECO:0000313" key="1">
    <source>
        <dbReference type="EMBL" id="URD93099.1"/>
    </source>
</evidence>
<protein>
    <submittedName>
        <fullName evidence="1">Uncharacterized protein</fullName>
    </submittedName>
</protein>
<dbReference type="EMBL" id="CP097505">
    <property type="protein sequence ID" value="URD93099.1"/>
    <property type="molecule type" value="Genomic_DNA"/>
</dbReference>
<gene>
    <name evidence="1" type="ORF">MUK42_35697</name>
</gene>
<name>A0A9E7FBU8_9LILI</name>
<keyword evidence="2" id="KW-1185">Reference proteome</keyword>
<evidence type="ECO:0000313" key="2">
    <source>
        <dbReference type="Proteomes" id="UP001055439"/>
    </source>
</evidence>